<dbReference type="EMBL" id="CP000390">
    <property type="protein sequence ID" value="ABG63320.1"/>
    <property type="molecule type" value="Genomic_DNA"/>
</dbReference>
<evidence type="ECO:0000256" key="1">
    <source>
        <dbReference type="SAM" id="MobiDB-lite"/>
    </source>
</evidence>
<feature type="region of interest" description="Disordered" evidence="1">
    <location>
        <begin position="94"/>
        <end position="139"/>
    </location>
</feature>
<protein>
    <submittedName>
        <fullName evidence="2">Uncharacterized protein</fullName>
    </submittedName>
</protein>
<name>Q11H05_CHESB</name>
<organism evidence="2">
    <name type="scientific">Chelativorans sp. (strain BNC1)</name>
    <dbReference type="NCBI Taxonomy" id="266779"/>
    <lineage>
        <taxon>Bacteria</taxon>
        <taxon>Pseudomonadati</taxon>
        <taxon>Pseudomonadota</taxon>
        <taxon>Alphaproteobacteria</taxon>
        <taxon>Hyphomicrobiales</taxon>
        <taxon>Phyllobacteriaceae</taxon>
        <taxon>Chelativorans</taxon>
    </lineage>
</organism>
<evidence type="ECO:0000313" key="2">
    <source>
        <dbReference type="EMBL" id="ABG63320.1"/>
    </source>
</evidence>
<sequence>MGYMSEDVFSLFRPFLLDTECKLLDKLEAVANLRADDPQRFELELQAVELRRHVAQQYSEIEKTIMEQVQPVPEAKRQPRAKRLWAEALGYVPPPSWIPNPRDWDHPDMQQRREIEERKERLGLNHTHPPAPPQNRLLR</sequence>
<gene>
    <name evidence="2" type="ordered locus">Meso_1927</name>
</gene>
<dbReference type="HOGENOM" id="CLU_1841548_0_0_5"/>
<reference evidence="2" key="1">
    <citation type="submission" date="2006-06" db="EMBL/GenBank/DDBJ databases">
        <title>Complete sequence of chromosome of Chelativorans sp. BNC1.</title>
        <authorList>
            <consortium name="US DOE Joint Genome Institute"/>
            <person name="Copeland A."/>
            <person name="Lucas S."/>
            <person name="Lapidus A."/>
            <person name="Barry K."/>
            <person name="Detter J.C."/>
            <person name="Glavina del Rio T."/>
            <person name="Hammon N."/>
            <person name="Israni S."/>
            <person name="Dalin E."/>
            <person name="Tice H."/>
            <person name="Pitluck S."/>
            <person name="Chertkov O."/>
            <person name="Brettin T."/>
            <person name="Bruce D."/>
            <person name="Han C."/>
            <person name="Tapia R."/>
            <person name="Gilna P."/>
            <person name="Schmutz J."/>
            <person name="Larimer F."/>
            <person name="Land M."/>
            <person name="Hauser L."/>
            <person name="Kyrpides N."/>
            <person name="Mikhailova N."/>
            <person name="Richardson P."/>
        </authorList>
    </citation>
    <scope>NUCLEOTIDE SEQUENCE</scope>
    <source>
        <strain evidence="2">BNC1</strain>
    </source>
</reference>
<proteinExistence type="predicted"/>
<dbReference type="AlphaFoldDB" id="Q11H05"/>
<dbReference type="KEGG" id="mes:Meso_1927"/>
<accession>Q11H05</accession>
<feature type="compositionally biased region" description="Basic and acidic residues" evidence="1">
    <location>
        <begin position="102"/>
        <end position="123"/>
    </location>
</feature>